<evidence type="ECO:0000313" key="5">
    <source>
        <dbReference type="Proteomes" id="UP001202831"/>
    </source>
</evidence>
<dbReference type="PANTHER" id="PTHR30055">
    <property type="entry name" value="HTH-TYPE TRANSCRIPTIONAL REGULATOR RUTR"/>
    <property type="match status" value="1"/>
</dbReference>
<dbReference type="EMBL" id="JAKIKT010000003">
    <property type="protein sequence ID" value="MCL2913963.1"/>
    <property type="molecule type" value="Genomic_DNA"/>
</dbReference>
<evidence type="ECO:0000256" key="2">
    <source>
        <dbReference type="PROSITE-ProRule" id="PRU00335"/>
    </source>
</evidence>
<dbReference type="RefSeq" id="WP_249248700.1">
    <property type="nucleotide sequence ID" value="NZ_JAKIKT010000003.1"/>
</dbReference>
<sequence>MRPSTIQKRQAIIDTATRLFLEQGYRDTTLDQVVSITGGSKQTMYKYFGNKEGLFLAVLESHMESFEKIFDFQGEDEADIDSVLCRFGRQYIEGLCQDPILGLYRVVLTEFHQYESEIGQIFWRSGPARIHQNLVAFLTSAPVSEKLAITDADIACSQLLALLRLDLQSKATLGHRMPGQEWLQAHIRRTVDTFYRIYSKD</sequence>
<keyword evidence="1 2" id="KW-0238">DNA-binding</keyword>
<dbReference type="PRINTS" id="PR00455">
    <property type="entry name" value="HTHTETR"/>
</dbReference>
<dbReference type="SUPFAM" id="SSF46689">
    <property type="entry name" value="Homeodomain-like"/>
    <property type="match status" value="1"/>
</dbReference>
<protein>
    <submittedName>
        <fullName evidence="4">TetR/AcrR family transcriptional regulator</fullName>
    </submittedName>
</protein>
<name>A0ABT0N685_9GAMM</name>
<organism evidence="4 5">
    <name type="scientific">Shewanella corallii</name>
    <dbReference type="NCBI Taxonomy" id="560080"/>
    <lineage>
        <taxon>Bacteria</taxon>
        <taxon>Pseudomonadati</taxon>
        <taxon>Pseudomonadota</taxon>
        <taxon>Gammaproteobacteria</taxon>
        <taxon>Alteromonadales</taxon>
        <taxon>Shewanellaceae</taxon>
        <taxon>Shewanella</taxon>
    </lineage>
</organism>
<reference evidence="4 5" key="1">
    <citation type="submission" date="2022-01" db="EMBL/GenBank/DDBJ databases">
        <title>Whole genome-based taxonomy of the Shewanellaceae.</title>
        <authorList>
            <person name="Martin-Rodriguez A.J."/>
        </authorList>
    </citation>
    <scope>NUCLEOTIDE SEQUENCE [LARGE SCALE GENOMIC DNA]</scope>
    <source>
        <strain evidence="4 5">DSM 21332</strain>
    </source>
</reference>
<comment type="caution">
    <text evidence="4">The sequence shown here is derived from an EMBL/GenBank/DDBJ whole genome shotgun (WGS) entry which is preliminary data.</text>
</comment>
<dbReference type="InterPro" id="IPR001647">
    <property type="entry name" value="HTH_TetR"/>
</dbReference>
<evidence type="ECO:0000256" key="1">
    <source>
        <dbReference type="ARBA" id="ARBA00023125"/>
    </source>
</evidence>
<dbReference type="InterPro" id="IPR039536">
    <property type="entry name" value="TetR_C_Proteobacteria"/>
</dbReference>
<feature type="DNA-binding region" description="H-T-H motif" evidence="2">
    <location>
        <begin position="29"/>
        <end position="48"/>
    </location>
</feature>
<dbReference type="Proteomes" id="UP001202831">
    <property type="component" value="Unassembled WGS sequence"/>
</dbReference>
<feature type="domain" description="HTH tetR-type" evidence="3">
    <location>
        <begin position="6"/>
        <end position="66"/>
    </location>
</feature>
<dbReference type="Pfam" id="PF00440">
    <property type="entry name" value="TetR_N"/>
    <property type="match status" value="1"/>
</dbReference>
<evidence type="ECO:0000313" key="4">
    <source>
        <dbReference type="EMBL" id="MCL2913963.1"/>
    </source>
</evidence>
<dbReference type="Gene3D" id="1.10.10.60">
    <property type="entry name" value="Homeodomain-like"/>
    <property type="match status" value="1"/>
</dbReference>
<dbReference type="PROSITE" id="PS50977">
    <property type="entry name" value="HTH_TETR_2"/>
    <property type="match status" value="1"/>
</dbReference>
<gene>
    <name evidence="4" type="ORF">L2725_09180</name>
</gene>
<evidence type="ECO:0000259" key="3">
    <source>
        <dbReference type="PROSITE" id="PS50977"/>
    </source>
</evidence>
<dbReference type="InterPro" id="IPR050109">
    <property type="entry name" value="HTH-type_TetR-like_transc_reg"/>
</dbReference>
<accession>A0ABT0N685</accession>
<keyword evidence="5" id="KW-1185">Reference proteome</keyword>
<dbReference type="InterPro" id="IPR009057">
    <property type="entry name" value="Homeodomain-like_sf"/>
</dbReference>
<dbReference type="Pfam" id="PF14246">
    <property type="entry name" value="TetR_C_7"/>
    <property type="match status" value="1"/>
</dbReference>
<dbReference type="Gene3D" id="1.10.357.10">
    <property type="entry name" value="Tetracycline Repressor, domain 2"/>
    <property type="match status" value="1"/>
</dbReference>
<dbReference type="PANTHER" id="PTHR30055:SF119">
    <property type="entry name" value="NALC"/>
    <property type="match status" value="1"/>
</dbReference>
<proteinExistence type="predicted"/>